<keyword evidence="1" id="KW-1133">Transmembrane helix</keyword>
<keyword evidence="1" id="KW-0472">Membrane</keyword>
<protein>
    <recommendedName>
        <fullName evidence="3">LamG-like jellyroll fold domain-containing protein</fullName>
    </recommendedName>
</protein>
<evidence type="ECO:0000256" key="1">
    <source>
        <dbReference type="SAM" id="Phobius"/>
    </source>
</evidence>
<dbReference type="InterPro" id="IPR013320">
    <property type="entry name" value="ConA-like_dom_sf"/>
</dbReference>
<dbReference type="AlphaFoldDB" id="A0A6C0LV59"/>
<evidence type="ECO:0008006" key="3">
    <source>
        <dbReference type="Google" id="ProtNLM"/>
    </source>
</evidence>
<feature type="transmembrane region" description="Helical" evidence="1">
    <location>
        <begin position="28"/>
        <end position="49"/>
    </location>
</feature>
<dbReference type="Gene3D" id="2.60.120.200">
    <property type="match status" value="1"/>
</dbReference>
<accession>A0A6C0LV59</accession>
<keyword evidence="1" id="KW-0812">Transmembrane</keyword>
<proteinExistence type="predicted"/>
<dbReference type="EMBL" id="MN740568">
    <property type="protein sequence ID" value="QHU34270.1"/>
    <property type="molecule type" value="Genomic_DNA"/>
</dbReference>
<name>A0A6C0LV59_9ZZZZ</name>
<dbReference type="SUPFAM" id="SSF49899">
    <property type="entry name" value="Concanavalin A-like lectins/glucanases"/>
    <property type="match status" value="1"/>
</dbReference>
<sequence>MNAMYGNDNNAMGSTSEFFKSNSMVMNFAFLILVLVVFIILLQLGIGFIKWIMSPPSSPHLLDGMIDAKQMMIFEQDPKMDKSKTIMRSSNENEGVEFTWSVWILVDDMEYNRGKFRHIFHKGEEKGAVSENGNTNTGLNHPNNAPGVYLTPVKNNLLVVMNTFHNVTEQVEIDEIPLNKWINLMIRCENRTLDVYINGTIVKRHMLSGVPKQNYGNVYTGLNGGFSGYISNLWYFDYGLGTTEIDKIIKKGADTTMSGNNRSLSLSRPNYLSFKWFLRNN</sequence>
<reference evidence="2" key="1">
    <citation type="journal article" date="2020" name="Nature">
        <title>Giant virus diversity and host interactions through global metagenomics.</title>
        <authorList>
            <person name="Schulz F."/>
            <person name="Roux S."/>
            <person name="Paez-Espino D."/>
            <person name="Jungbluth S."/>
            <person name="Walsh D.A."/>
            <person name="Denef V.J."/>
            <person name="McMahon K.D."/>
            <person name="Konstantinidis K.T."/>
            <person name="Eloe-Fadrosh E.A."/>
            <person name="Kyrpides N.C."/>
            <person name="Woyke T."/>
        </authorList>
    </citation>
    <scope>NUCLEOTIDE SEQUENCE</scope>
    <source>
        <strain evidence="2">GVMAG-S-1016713-123</strain>
    </source>
</reference>
<organism evidence="2">
    <name type="scientific">viral metagenome</name>
    <dbReference type="NCBI Taxonomy" id="1070528"/>
    <lineage>
        <taxon>unclassified sequences</taxon>
        <taxon>metagenomes</taxon>
        <taxon>organismal metagenomes</taxon>
    </lineage>
</organism>
<evidence type="ECO:0000313" key="2">
    <source>
        <dbReference type="EMBL" id="QHU34270.1"/>
    </source>
</evidence>